<keyword evidence="1" id="KW-1133">Transmembrane helix</keyword>
<evidence type="ECO:0000256" key="1">
    <source>
        <dbReference type="SAM" id="Phobius"/>
    </source>
</evidence>
<dbReference type="EMBL" id="MU839828">
    <property type="protein sequence ID" value="KAK1759762.1"/>
    <property type="molecule type" value="Genomic_DNA"/>
</dbReference>
<comment type="caution">
    <text evidence="2">The sequence shown here is derived from an EMBL/GenBank/DDBJ whole genome shotgun (WGS) entry which is preliminary data.</text>
</comment>
<accession>A0AAJ0FA55</accession>
<feature type="transmembrane region" description="Helical" evidence="1">
    <location>
        <begin position="42"/>
        <end position="63"/>
    </location>
</feature>
<dbReference type="AlphaFoldDB" id="A0AAJ0FA55"/>
<keyword evidence="3" id="KW-1185">Reference proteome</keyword>
<name>A0AAJ0FA55_9PEZI</name>
<evidence type="ECO:0008006" key="4">
    <source>
        <dbReference type="Google" id="ProtNLM"/>
    </source>
</evidence>
<feature type="transmembrane region" description="Helical" evidence="1">
    <location>
        <begin position="135"/>
        <end position="156"/>
    </location>
</feature>
<keyword evidence="1" id="KW-0472">Membrane</keyword>
<proteinExistence type="predicted"/>
<reference evidence="2" key="1">
    <citation type="submission" date="2023-06" db="EMBL/GenBank/DDBJ databases">
        <title>Genome-scale phylogeny and comparative genomics of the fungal order Sordariales.</title>
        <authorList>
            <consortium name="Lawrence Berkeley National Laboratory"/>
            <person name="Hensen N."/>
            <person name="Bonometti L."/>
            <person name="Westerberg I."/>
            <person name="Brannstrom I.O."/>
            <person name="Guillou S."/>
            <person name="Cros-Aarteil S."/>
            <person name="Calhoun S."/>
            <person name="Haridas S."/>
            <person name="Kuo A."/>
            <person name="Mondo S."/>
            <person name="Pangilinan J."/>
            <person name="Riley R."/>
            <person name="Labutti K."/>
            <person name="Andreopoulos B."/>
            <person name="Lipzen A."/>
            <person name="Chen C."/>
            <person name="Yanf M."/>
            <person name="Daum C."/>
            <person name="Ng V."/>
            <person name="Clum A."/>
            <person name="Steindorff A."/>
            <person name="Ohm R."/>
            <person name="Martin F."/>
            <person name="Silar P."/>
            <person name="Natvig D."/>
            <person name="Lalanne C."/>
            <person name="Gautier V."/>
            <person name="Ament-Velasquez S.L."/>
            <person name="Kruys A."/>
            <person name="Hutchinson M.I."/>
            <person name="Powell A.J."/>
            <person name="Barry K."/>
            <person name="Miller A.N."/>
            <person name="Grigoriev I.V."/>
            <person name="Debuchy R."/>
            <person name="Gladieux P."/>
            <person name="Thoren M.H."/>
            <person name="Johannesson H."/>
        </authorList>
    </citation>
    <scope>NUCLEOTIDE SEQUENCE</scope>
    <source>
        <strain evidence="2">PSN4</strain>
    </source>
</reference>
<organism evidence="2 3">
    <name type="scientific">Echria macrotheca</name>
    <dbReference type="NCBI Taxonomy" id="438768"/>
    <lineage>
        <taxon>Eukaryota</taxon>
        <taxon>Fungi</taxon>
        <taxon>Dikarya</taxon>
        <taxon>Ascomycota</taxon>
        <taxon>Pezizomycotina</taxon>
        <taxon>Sordariomycetes</taxon>
        <taxon>Sordariomycetidae</taxon>
        <taxon>Sordariales</taxon>
        <taxon>Schizotheciaceae</taxon>
        <taxon>Echria</taxon>
    </lineage>
</organism>
<keyword evidence="1" id="KW-0812">Transmembrane</keyword>
<gene>
    <name evidence="2" type="ORF">QBC47DRAFT_115751</name>
</gene>
<evidence type="ECO:0000313" key="3">
    <source>
        <dbReference type="Proteomes" id="UP001239445"/>
    </source>
</evidence>
<protein>
    <recommendedName>
        <fullName evidence="4">Transmembrane protein</fullName>
    </recommendedName>
</protein>
<sequence>MRSLGNCIPSVPFSLELAVQTQSCQGMQPGTSGLSLILSTEFVLFFCCAVCLLYAVCTSTASLSKLFYHFLVFRPHPSAIYQAGSAQLAAAATTRARDLCVSPPIVITCRLPLKIQQPVFVGEIILLFLLGRPMIFYPTFAVAGSLFVLVLLHTVLRLRQRAGMRSRSGRGLVMTRGGGDSAVRHHFRY</sequence>
<evidence type="ECO:0000313" key="2">
    <source>
        <dbReference type="EMBL" id="KAK1759762.1"/>
    </source>
</evidence>
<dbReference type="Proteomes" id="UP001239445">
    <property type="component" value="Unassembled WGS sequence"/>
</dbReference>